<evidence type="ECO:0000313" key="2">
    <source>
        <dbReference type="Proteomes" id="UP000249396"/>
    </source>
</evidence>
<dbReference type="CDD" id="cd02518">
    <property type="entry name" value="GT2_SpsF"/>
    <property type="match status" value="1"/>
</dbReference>
<proteinExistence type="predicted"/>
<reference evidence="1 2" key="1">
    <citation type="journal article" date="2018" name="Aquat. Microb. Ecol.">
        <title>Gammaproteobacterial methanotrophs dominate.</title>
        <authorList>
            <person name="Rissanen A.J."/>
            <person name="Saarenheimo J."/>
            <person name="Tiirola M."/>
            <person name="Peura S."/>
            <person name="Aalto S.L."/>
            <person name="Karvinen A."/>
            <person name="Nykanen H."/>
        </authorList>
    </citation>
    <scope>NUCLEOTIDE SEQUENCE [LARGE SCALE GENOMIC DNA]</scope>
    <source>
        <strain evidence="1">AMbin10</strain>
    </source>
</reference>
<dbReference type="Gene3D" id="3.90.550.10">
    <property type="entry name" value="Spore Coat Polysaccharide Biosynthesis Protein SpsA, Chain A"/>
    <property type="match status" value="1"/>
</dbReference>
<dbReference type="InterPro" id="IPR003329">
    <property type="entry name" value="Cytidylyl_trans"/>
</dbReference>
<dbReference type="GO" id="GO:0016779">
    <property type="term" value="F:nucleotidyltransferase activity"/>
    <property type="evidence" value="ECO:0007669"/>
    <property type="project" value="UniProtKB-KW"/>
</dbReference>
<dbReference type="GO" id="GO:0005829">
    <property type="term" value="C:cytosol"/>
    <property type="evidence" value="ECO:0007669"/>
    <property type="project" value="TreeGrafter"/>
</dbReference>
<keyword evidence="1" id="KW-0808">Transferase</keyword>
<dbReference type="AlphaFoldDB" id="A0A2W4QEA5"/>
<comment type="caution">
    <text evidence="1">The sequence shown here is derived from an EMBL/GenBank/DDBJ whole genome shotgun (WGS) entry which is preliminary data.</text>
</comment>
<sequence length="270" mass="30658">MNQSLIIVVQARTGSSRLPGKVLKDVCGKPLLERLLERLARVKATSRIVIATTLDAADDPIAELCHQLGIDVFRGHATDLLDRHYRAALAFGAEAIVKIPSDCPLIDPMVVDRVLARYAEGDCDYVGNLHPASFPDGNDVEVLGLVALGVAWREAGLAMEREHTTPFIWERPERFRLANVSWEADTEGRQRDYSMSHRWTIDYPEDYEFVRRVYEELYPRNPAFGMNDILGLLESRPEIAAINAQYAGVNWYRHHLHELRTVNAQHTRLF</sequence>
<accession>A0A2W4QEA5</accession>
<dbReference type="EMBL" id="QJPH01000555">
    <property type="protein sequence ID" value="PZN70473.1"/>
    <property type="molecule type" value="Genomic_DNA"/>
</dbReference>
<dbReference type="PANTHER" id="PTHR42866">
    <property type="entry name" value="3-DEOXY-MANNO-OCTULOSONATE CYTIDYLYLTRANSFERASE"/>
    <property type="match status" value="1"/>
</dbReference>
<organism evidence="1 2">
    <name type="scientific">Candidatus Methylumidiphilus alinenensis</name>
    <dbReference type="NCBI Taxonomy" id="2202197"/>
    <lineage>
        <taxon>Bacteria</taxon>
        <taxon>Pseudomonadati</taxon>
        <taxon>Pseudomonadota</taxon>
        <taxon>Gammaproteobacteria</taxon>
        <taxon>Methylococcales</taxon>
        <taxon>Candidatus Methylumidiphilus</taxon>
    </lineage>
</organism>
<gene>
    <name evidence="1" type="ORF">DM484_28420</name>
</gene>
<dbReference type="Proteomes" id="UP000249396">
    <property type="component" value="Unassembled WGS sequence"/>
</dbReference>
<keyword evidence="1" id="KW-0548">Nucleotidyltransferase</keyword>
<dbReference type="InterPro" id="IPR029044">
    <property type="entry name" value="Nucleotide-diphossugar_trans"/>
</dbReference>
<dbReference type="SUPFAM" id="SSF53448">
    <property type="entry name" value="Nucleotide-diphospho-sugar transferases"/>
    <property type="match status" value="1"/>
</dbReference>
<name>A0A2W4QEA5_9GAMM</name>
<evidence type="ECO:0000313" key="1">
    <source>
        <dbReference type="EMBL" id="PZN70473.1"/>
    </source>
</evidence>
<dbReference type="PANTHER" id="PTHR42866:SF1">
    <property type="entry name" value="SPORE COAT POLYSACCHARIDE BIOSYNTHESIS PROTEIN SPSF"/>
    <property type="match status" value="1"/>
</dbReference>
<dbReference type="Pfam" id="PF02348">
    <property type="entry name" value="CTP_transf_3"/>
    <property type="match status" value="1"/>
</dbReference>
<protein>
    <submittedName>
        <fullName evidence="1">Acylneuraminate cytidylyltransferase</fullName>
    </submittedName>
</protein>